<dbReference type="EMBL" id="JASTZU010000001">
    <property type="protein sequence ID" value="MDL4838907.1"/>
    <property type="molecule type" value="Genomic_DNA"/>
</dbReference>
<proteinExistence type="predicted"/>
<name>A0ABT7KZM3_9BACI</name>
<dbReference type="InterPro" id="IPR009875">
    <property type="entry name" value="PilZ_domain"/>
</dbReference>
<dbReference type="Proteomes" id="UP001235343">
    <property type="component" value="Unassembled WGS sequence"/>
</dbReference>
<reference evidence="2 3" key="1">
    <citation type="submission" date="2023-06" db="EMBL/GenBank/DDBJ databases">
        <title>Aquibacillus rhizosphaerae LR5S19.</title>
        <authorList>
            <person name="Sun J.-Q."/>
        </authorList>
    </citation>
    <scope>NUCLEOTIDE SEQUENCE [LARGE SCALE GENOMIC DNA]</scope>
    <source>
        <strain evidence="2 3">LR5S19</strain>
    </source>
</reference>
<evidence type="ECO:0000313" key="2">
    <source>
        <dbReference type="EMBL" id="MDL4838907.1"/>
    </source>
</evidence>
<gene>
    <name evidence="2" type="ORF">QQS35_00265</name>
</gene>
<evidence type="ECO:0000313" key="3">
    <source>
        <dbReference type="Proteomes" id="UP001235343"/>
    </source>
</evidence>
<accession>A0ABT7KZM3</accession>
<organism evidence="2 3">
    <name type="scientific">Aquibacillus rhizosphaerae</name>
    <dbReference type="NCBI Taxonomy" id="3051431"/>
    <lineage>
        <taxon>Bacteria</taxon>
        <taxon>Bacillati</taxon>
        <taxon>Bacillota</taxon>
        <taxon>Bacilli</taxon>
        <taxon>Bacillales</taxon>
        <taxon>Bacillaceae</taxon>
        <taxon>Aquibacillus</taxon>
    </lineage>
</organism>
<feature type="domain" description="PilZ" evidence="1">
    <location>
        <begin position="39"/>
        <end position="99"/>
    </location>
</feature>
<comment type="caution">
    <text evidence="2">The sequence shown here is derived from an EMBL/GenBank/DDBJ whole genome shotgun (WGS) entry which is preliminary data.</text>
</comment>
<protein>
    <submittedName>
        <fullName evidence="2">PilZ domain-containing protein</fullName>
    </submittedName>
</protein>
<dbReference type="Pfam" id="PF07238">
    <property type="entry name" value="PilZ"/>
    <property type="match status" value="1"/>
</dbReference>
<sequence>MKRSTQRIEFTNPPLADTTIMLVEEKDEVQITKILSKIKFVDLSVTGLCFSSELDLYKGQKIIIRAKLFSPTNHIFGEIKWKEQNSHEMTYGLEIISADFNYFQYMNSYENYIQNKNNELLVGGRQ</sequence>
<dbReference type="RefSeq" id="WP_285929671.1">
    <property type="nucleotide sequence ID" value="NZ_JASTZU010000001.1"/>
</dbReference>
<evidence type="ECO:0000259" key="1">
    <source>
        <dbReference type="Pfam" id="PF07238"/>
    </source>
</evidence>
<keyword evidence="3" id="KW-1185">Reference proteome</keyword>